<dbReference type="GO" id="GO:0005783">
    <property type="term" value="C:endoplasmic reticulum"/>
    <property type="evidence" value="ECO:0007669"/>
    <property type="project" value="TreeGrafter"/>
</dbReference>
<keyword evidence="1 2" id="KW-0472">Membrane</keyword>
<evidence type="ECO:0000313" key="4">
    <source>
        <dbReference type="Proteomes" id="UP001415857"/>
    </source>
</evidence>
<keyword evidence="2" id="KW-1133">Transmembrane helix</keyword>
<dbReference type="PANTHER" id="PTHR13315">
    <property type="entry name" value="METALLO PHOSPHOESTERASE RELATED"/>
    <property type="match status" value="1"/>
</dbReference>
<keyword evidence="4" id="KW-1185">Reference proteome</keyword>
<dbReference type="PANTHER" id="PTHR13315:SF4">
    <property type="entry name" value="METALLOPHOSPHOESTERASE, ISOFORM E"/>
    <property type="match status" value="1"/>
</dbReference>
<evidence type="ECO:0000256" key="1">
    <source>
        <dbReference type="ARBA" id="ARBA00023136"/>
    </source>
</evidence>
<gene>
    <name evidence="3" type="ORF">L1049_004412</name>
</gene>
<evidence type="ECO:0000256" key="2">
    <source>
        <dbReference type="SAM" id="Phobius"/>
    </source>
</evidence>
<organism evidence="3 4">
    <name type="scientific">Liquidambar formosana</name>
    <name type="common">Formosan gum</name>
    <dbReference type="NCBI Taxonomy" id="63359"/>
    <lineage>
        <taxon>Eukaryota</taxon>
        <taxon>Viridiplantae</taxon>
        <taxon>Streptophyta</taxon>
        <taxon>Embryophyta</taxon>
        <taxon>Tracheophyta</taxon>
        <taxon>Spermatophyta</taxon>
        <taxon>Magnoliopsida</taxon>
        <taxon>eudicotyledons</taxon>
        <taxon>Gunneridae</taxon>
        <taxon>Pentapetalae</taxon>
        <taxon>Saxifragales</taxon>
        <taxon>Altingiaceae</taxon>
        <taxon>Liquidambar</taxon>
    </lineage>
</organism>
<feature type="transmembrane region" description="Helical" evidence="2">
    <location>
        <begin position="33"/>
        <end position="51"/>
    </location>
</feature>
<evidence type="ECO:0000313" key="3">
    <source>
        <dbReference type="EMBL" id="KAK9281509.1"/>
    </source>
</evidence>
<dbReference type="InterPro" id="IPR033308">
    <property type="entry name" value="PGAP5/Cdc1/Ted1"/>
</dbReference>
<dbReference type="GO" id="GO:0006506">
    <property type="term" value="P:GPI anchor biosynthetic process"/>
    <property type="evidence" value="ECO:0007669"/>
    <property type="project" value="InterPro"/>
</dbReference>
<comment type="caution">
    <text evidence="3">The sequence shown here is derived from an EMBL/GenBank/DDBJ whole genome shotgun (WGS) entry which is preliminary data.</text>
</comment>
<reference evidence="3 4" key="1">
    <citation type="journal article" date="2024" name="Plant J.">
        <title>Genome sequences and population genomics reveal climatic adaptation and genomic divergence between two closely related sweetgum species.</title>
        <authorList>
            <person name="Xu W.Q."/>
            <person name="Ren C.Q."/>
            <person name="Zhang X.Y."/>
            <person name="Comes H.P."/>
            <person name="Liu X.H."/>
            <person name="Li Y.G."/>
            <person name="Kettle C.J."/>
            <person name="Jalonen R."/>
            <person name="Gaisberger H."/>
            <person name="Ma Y.Z."/>
            <person name="Qiu Y.X."/>
        </authorList>
    </citation>
    <scope>NUCLEOTIDE SEQUENCE [LARGE SCALE GENOMIC DNA]</scope>
    <source>
        <strain evidence="3">Hangzhou</strain>
    </source>
</reference>
<sequence length="207" mass="23857">MLLSVSNIALKNASMPEDAISTNLCFLPMQTHIYIWYLSLFVITLLALLFWPTNGMGFWHYFSNVIGYARRIINCTFFRGGTKEKNEDENCEYEMIWDAEGSMHLVKKILEAPFRRSSQRGLVERGNAVIRQTTKKQISQETEVFMTMDVNANFGLDGMVKLPPRTSKSKARKVTQGLVRTMRILTVIAVVNVPLYMMLLFKDWIDQ</sequence>
<feature type="transmembrane region" description="Helical" evidence="2">
    <location>
        <begin position="182"/>
        <end position="201"/>
    </location>
</feature>
<dbReference type="AlphaFoldDB" id="A0AAP0RSV0"/>
<dbReference type="EMBL" id="JBBPBK010000007">
    <property type="protein sequence ID" value="KAK9281509.1"/>
    <property type="molecule type" value="Genomic_DNA"/>
</dbReference>
<dbReference type="Proteomes" id="UP001415857">
    <property type="component" value="Unassembled WGS sequence"/>
</dbReference>
<protein>
    <submittedName>
        <fullName evidence="3">Uncharacterized protein</fullName>
    </submittedName>
</protein>
<dbReference type="GO" id="GO:0016020">
    <property type="term" value="C:membrane"/>
    <property type="evidence" value="ECO:0007669"/>
    <property type="project" value="GOC"/>
</dbReference>
<keyword evidence="2" id="KW-0812">Transmembrane</keyword>
<name>A0AAP0RSV0_LIQFO</name>
<proteinExistence type="predicted"/>
<accession>A0AAP0RSV0</accession>